<sequence>MMKTHNTAHPQPRSERLSGWARAYQPNDPPFTRWHALGLVVALLLALGTQYAPGLLADVGRVPVLSGLPDAAVYARMTTLFLIGVALFLARSMHGLTAVILWGALIGISLRLGEVRMTGEPLTVAFAAVLLAVSLIAVRVILRPNETDTIAEQRRRIEQLEGQLQRYGIQPPQEDSHDHR</sequence>
<evidence type="ECO:0000256" key="2">
    <source>
        <dbReference type="SAM" id="Phobius"/>
    </source>
</evidence>
<feature type="transmembrane region" description="Helical" evidence="2">
    <location>
        <begin position="95"/>
        <end position="112"/>
    </location>
</feature>
<organism evidence="3 4">
    <name type="scientific">Deinococcus radiophilus</name>
    <dbReference type="NCBI Taxonomy" id="32062"/>
    <lineage>
        <taxon>Bacteria</taxon>
        <taxon>Thermotogati</taxon>
        <taxon>Deinococcota</taxon>
        <taxon>Deinococci</taxon>
        <taxon>Deinococcales</taxon>
        <taxon>Deinococcaceae</taxon>
        <taxon>Deinococcus</taxon>
    </lineage>
</organism>
<gene>
    <name evidence="3" type="ORF">EJ104_04340</name>
</gene>
<evidence type="ECO:0000313" key="4">
    <source>
        <dbReference type="Proteomes" id="UP000277766"/>
    </source>
</evidence>
<feature type="coiled-coil region" evidence="1">
    <location>
        <begin position="143"/>
        <end position="170"/>
    </location>
</feature>
<feature type="transmembrane region" description="Helical" evidence="2">
    <location>
        <begin position="73"/>
        <end position="90"/>
    </location>
</feature>
<reference evidence="3 4" key="1">
    <citation type="submission" date="2018-12" db="EMBL/GenBank/DDBJ databases">
        <title>Deinococcus radiophilus ATCC 27603 genome sequencing and assembly.</title>
        <authorList>
            <person name="Maclea K.S."/>
            <person name="Maynard C.R."/>
        </authorList>
    </citation>
    <scope>NUCLEOTIDE SEQUENCE [LARGE SCALE GENOMIC DNA]</scope>
    <source>
        <strain evidence="3 4">ATCC 27603</strain>
    </source>
</reference>
<keyword evidence="2" id="KW-1133">Transmembrane helix</keyword>
<evidence type="ECO:0000313" key="3">
    <source>
        <dbReference type="EMBL" id="RTR29080.1"/>
    </source>
</evidence>
<accession>A0A3S0L805</accession>
<dbReference type="AlphaFoldDB" id="A0A3S0L805"/>
<dbReference type="RefSeq" id="WP_126351534.1">
    <property type="nucleotide sequence ID" value="NZ_CP086380.1"/>
</dbReference>
<evidence type="ECO:0000256" key="1">
    <source>
        <dbReference type="SAM" id="Coils"/>
    </source>
</evidence>
<name>A0A3S0L805_9DEIO</name>
<comment type="caution">
    <text evidence="3">The sequence shown here is derived from an EMBL/GenBank/DDBJ whole genome shotgun (WGS) entry which is preliminary data.</text>
</comment>
<feature type="transmembrane region" description="Helical" evidence="2">
    <location>
        <begin position="124"/>
        <end position="142"/>
    </location>
</feature>
<keyword evidence="4" id="KW-1185">Reference proteome</keyword>
<keyword evidence="2" id="KW-0472">Membrane</keyword>
<keyword evidence="1" id="KW-0175">Coiled coil</keyword>
<dbReference type="EMBL" id="RXPE01000005">
    <property type="protein sequence ID" value="RTR29080.1"/>
    <property type="molecule type" value="Genomic_DNA"/>
</dbReference>
<dbReference type="Proteomes" id="UP000277766">
    <property type="component" value="Unassembled WGS sequence"/>
</dbReference>
<protein>
    <submittedName>
        <fullName evidence="3">Uncharacterized protein</fullName>
    </submittedName>
</protein>
<proteinExistence type="predicted"/>
<keyword evidence="2" id="KW-0812">Transmembrane</keyword>